<dbReference type="InParanoid" id="A0A024FZD2"/>
<organism evidence="1 2">
    <name type="scientific">Albugo candida</name>
    <dbReference type="NCBI Taxonomy" id="65357"/>
    <lineage>
        <taxon>Eukaryota</taxon>
        <taxon>Sar</taxon>
        <taxon>Stramenopiles</taxon>
        <taxon>Oomycota</taxon>
        <taxon>Peronosporomycetes</taxon>
        <taxon>Albuginales</taxon>
        <taxon>Albuginaceae</taxon>
        <taxon>Albugo</taxon>
    </lineage>
</organism>
<comment type="caution">
    <text evidence="1">The sequence shown here is derived from an EMBL/GenBank/DDBJ whole genome shotgun (WGS) entry which is preliminary data.</text>
</comment>
<protein>
    <submittedName>
        <fullName evidence="1">Uncharacterized protein</fullName>
    </submittedName>
</protein>
<gene>
    <name evidence="1" type="ORF">BN9_005650</name>
</gene>
<dbReference type="EMBL" id="CAIX01000003">
    <property type="protein sequence ID" value="CCI39782.1"/>
    <property type="molecule type" value="Genomic_DNA"/>
</dbReference>
<sequence>MRDNLRDTHSRVINEVFFDFAAQTFVKEHEVYCELVGPFTLITVFARKFISLLLESGSSIAARKKFVMSKAMGEIEQLHKNLDRNRPTGFVTLRKYSEKDVHVNDPYQKGVKQMMIDEESDKDSSPYDIGGVVSEFWSLAISFVY</sequence>
<dbReference type="Proteomes" id="UP000053237">
    <property type="component" value="Unassembled WGS sequence"/>
</dbReference>
<reference evidence="1 2" key="1">
    <citation type="submission" date="2012-05" db="EMBL/GenBank/DDBJ databases">
        <title>Recombination and specialization in a pathogen metapopulation.</title>
        <authorList>
            <person name="Gardiner A."/>
            <person name="Kemen E."/>
            <person name="Schultz-Larsen T."/>
            <person name="MacLean D."/>
            <person name="Van Oosterhout C."/>
            <person name="Jones J.D.G."/>
        </authorList>
    </citation>
    <scope>NUCLEOTIDE SEQUENCE [LARGE SCALE GENOMIC DNA]</scope>
    <source>
        <strain evidence="1 2">Ac Nc2</strain>
    </source>
</reference>
<evidence type="ECO:0000313" key="2">
    <source>
        <dbReference type="Proteomes" id="UP000053237"/>
    </source>
</evidence>
<accession>A0A024FZD2</accession>
<evidence type="ECO:0000313" key="1">
    <source>
        <dbReference type="EMBL" id="CCI39782.1"/>
    </source>
</evidence>
<name>A0A024FZD2_9STRA</name>
<proteinExistence type="predicted"/>
<keyword evidence="2" id="KW-1185">Reference proteome</keyword>
<dbReference type="AlphaFoldDB" id="A0A024FZD2"/>